<protein>
    <submittedName>
        <fullName evidence="2">Uncharacterized protein</fullName>
    </submittedName>
</protein>
<evidence type="ECO:0000313" key="2">
    <source>
        <dbReference type="EMBL" id="KAE9523930.1"/>
    </source>
</evidence>
<dbReference type="Proteomes" id="UP000475862">
    <property type="component" value="Unassembled WGS sequence"/>
</dbReference>
<keyword evidence="1" id="KW-0472">Membrane</keyword>
<sequence length="213" mass="24320">MCNPAFYEHKFQPAHAFQINNQLITSRNYKKKKPLEKIMIKSTITHSHSSTKYTCVHNVHNKTCEKFILEYQEKNCTIKFLPNDGELQLQMVLLAVVLIINLLYTKANNVKFVLLNGHLTGFTYNIKRTSITANLIYNQTKTKDNSNHSHTVHNINQKLILYIITSLFLLTAVPAVVVGRGLRGVLPNGKYGESGLKIQIKHSKHKHTIKALK</sequence>
<dbReference type="EMBL" id="VYZN01000074">
    <property type="protein sequence ID" value="KAE9523930.1"/>
    <property type="molecule type" value="Genomic_DNA"/>
</dbReference>
<keyword evidence="1" id="KW-0812">Transmembrane</keyword>
<organism evidence="2 3">
    <name type="scientific">Aphis glycines</name>
    <name type="common">Soybean aphid</name>
    <dbReference type="NCBI Taxonomy" id="307491"/>
    <lineage>
        <taxon>Eukaryota</taxon>
        <taxon>Metazoa</taxon>
        <taxon>Ecdysozoa</taxon>
        <taxon>Arthropoda</taxon>
        <taxon>Hexapoda</taxon>
        <taxon>Insecta</taxon>
        <taxon>Pterygota</taxon>
        <taxon>Neoptera</taxon>
        <taxon>Paraneoptera</taxon>
        <taxon>Hemiptera</taxon>
        <taxon>Sternorrhyncha</taxon>
        <taxon>Aphidomorpha</taxon>
        <taxon>Aphidoidea</taxon>
        <taxon>Aphididae</taxon>
        <taxon>Aphidini</taxon>
        <taxon>Aphis</taxon>
        <taxon>Aphis</taxon>
    </lineage>
</organism>
<feature type="transmembrane region" description="Helical" evidence="1">
    <location>
        <begin position="87"/>
        <end position="104"/>
    </location>
</feature>
<reference evidence="2 3" key="1">
    <citation type="submission" date="2019-08" db="EMBL/GenBank/DDBJ databases">
        <title>The genome of the soybean aphid Biotype 1, its phylome, world population structure and adaptation to the North American continent.</title>
        <authorList>
            <person name="Giordano R."/>
            <person name="Donthu R.K."/>
            <person name="Hernandez A.G."/>
            <person name="Wright C.L."/>
            <person name="Zimin A.V."/>
        </authorList>
    </citation>
    <scope>NUCLEOTIDE SEQUENCE [LARGE SCALE GENOMIC DNA]</scope>
    <source>
        <tissue evidence="2">Whole aphids</tissue>
    </source>
</reference>
<keyword evidence="3" id="KW-1185">Reference proteome</keyword>
<evidence type="ECO:0000256" key="1">
    <source>
        <dbReference type="SAM" id="Phobius"/>
    </source>
</evidence>
<comment type="caution">
    <text evidence="2">The sequence shown here is derived from an EMBL/GenBank/DDBJ whole genome shotgun (WGS) entry which is preliminary data.</text>
</comment>
<feature type="transmembrane region" description="Helical" evidence="1">
    <location>
        <begin position="159"/>
        <end position="178"/>
    </location>
</feature>
<evidence type="ECO:0000313" key="3">
    <source>
        <dbReference type="Proteomes" id="UP000475862"/>
    </source>
</evidence>
<name>A0A6G0SZV5_APHGL</name>
<gene>
    <name evidence="2" type="ORF">AGLY_015577</name>
</gene>
<proteinExistence type="predicted"/>
<dbReference type="AlphaFoldDB" id="A0A6G0SZV5"/>
<accession>A0A6G0SZV5</accession>
<keyword evidence="1" id="KW-1133">Transmembrane helix</keyword>